<dbReference type="Pfam" id="PF04849">
    <property type="entry name" value="HAP1_N"/>
    <property type="match status" value="1"/>
</dbReference>
<name>A0AAN8GC09_PATCE</name>
<evidence type="ECO:0000313" key="10">
    <source>
        <dbReference type="Proteomes" id="UP001347796"/>
    </source>
</evidence>
<evidence type="ECO:0000256" key="5">
    <source>
        <dbReference type="SAM" id="Coils"/>
    </source>
</evidence>
<dbReference type="GO" id="GO:0005739">
    <property type="term" value="C:mitochondrion"/>
    <property type="evidence" value="ECO:0007669"/>
    <property type="project" value="UniProtKB-SubCell"/>
</dbReference>
<protein>
    <recommendedName>
        <fullName evidence="11">Trafficking kinesin-binding protein 1</fullName>
    </recommendedName>
</protein>
<dbReference type="InterPro" id="IPR006933">
    <property type="entry name" value="HAP1_N"/>
</dbReference>
<gene>
    <name evidence="9" type="ORF">SNE40_023390</name>
</gene>
<dbReference type="Pfam" id="PF12448">
    <property type="entry name" value="Milton"/>
    <property type="match status" value="1"/>
</dbReference>
<feature type="coiled-coil region" evidence="5">
    <location>
        <begin position="210"/>
        <end position="273"/>
    </location>
</feature>
<keyword evidence="4" id="KW-0496">Mitochondrion</keyword>
<evidence type="ECO:0000259" key="7">
    <source>
        <dbReference type="SMART" id="SM01423"/>
    </source>
</evidence>
<evidence type="ECO:0000256" key="3">
    <source>
        <dbReference type="ARBA" id="ARBA00023054"/>
    </source>
</evidence>
<evidence type="ECO:0008006" key="11">
    <source>
        <dbReference type="Google" id="ProtNLM"/>
    </source>
</evidence>
<comment type="caution">
    <text evidence="9">The sequence shown here is derived from an EMBL/GenBank/DDBJ whole genome shotgun (WGS) entry which is preliminary data.</text>
</comment>
<dbReference type="GO" id="GO:0006605">
    <property type="term" value="P:protein targeting"/>
    <property type="evidence" value="ECO:0007669"/>
    <property type="project" value="TreeGrafter"/>
</dbReference>
<reference evidence="9 10" key="1">
    <citation type="submission" date="2024-01" db="EMBL/GenBank/DDBJ databases">
        <title>The genome of the rayed Mediterranean limpet Patella caerulea (Linnaeus, 1758).</title>
        <authorList>
            <person name="Anh-Thu Weber A."/>
            <person name="Halstead-Nussloch G."/>
        </authorList>
    </citation>
    <scope>NUCLEOTIDE SEQUENCE [LARGE SCALE GENOMIC DNA]</scope>
    <source>
        <strain evidence="9">AATW-2023a</strain>
        <tissue evidence="9">Whole specimen</tissue>
    </source>
</reference>
<dbReference type="PANTHER" id="PTHR15751:SF12">
    <property type="entry name" value="TRAFFICKING KINESIN-BINDING PROTEIN MILT"/>
    <property type="match status" value="1"/>
</dbReference>
<feature type="compositionally biased region" description="Low complexity" evidence="6">
    <location>
        <begin position="678"/>
        <end position="690"/>
    </location>
</feature>
<feature type="domain" description="Trafficking kinesin-binding protein C-terminal" evidence="7">
    <location>
        <begin position="433"/>
        <end position="560"/>
    </location>
</feature>
<feature type="compositionally biased region" description="Acidic residues" evidence="6">
    <location>
        <begin position="597"/>
        <end position="611"/>
    </location>
</feature>
<keyword evidence="3 5" id="KW-0175">Coiled coil</keyword>
<dbReference type="GO" id="GO:0017022">
    <property type="term" value="F:myosin binding"/>
    <property type="evidence" value="ECO:0007669"/>
    <property type="project" value="TreeGrafter"/>
</dbReference>
<feature type="coiled-coil region" evidence="5">
    <location>
        <begin position="116"/>
        <end position="171"/>
    </location>
</feature>
<evidence type="ECO:0000256" key="1">
    <source>
        <dbReference type="ARBA" id="ARBA00004173"/>
    </source>
</evidence>
<dbReference type="InterPro" id="IPR022154">
    <property type="entry name" value="TRAK1/2_C"/>
</dbReference>
<evidence type="ECO:0000256" key="6">
    <source>
        <dbReference type="SAM" id="MobiDB-lite"/>
    </source>
</evidence>
<keyword evidence="10" id="KW-1185">Reference proteome</keyword>
<dbReference type="Proteomes" id="UP001347796">
    <property type="component" value="Unassembled WGS sequence"/>
</dbReference>
<dbReference type="InterPro" id="IPR051946">
    <property type="entry name" value="Intracell_Traff-Reg"/>
</dbReference>
<feature type="region of interest" description="Disordered" evidence="6">
    <location>
        <begin position="782"/>
        <end position="825"/>
    </location>
</feature>
<dbReference type="GO" id="GO:0047496">
    <property type="term" value="P:vesicle transport along microtubule"/>
    <property type="evidence" value="ECO:0007669"/>
    <property type="project" value="TreeGrafter"/>
</dbReference>
<dbReference type="EMBL" id="JAZGQO010000021">
    <property type="protein sequence ID" value="KAK6166766.1"/>
    <property type="molecule type" value="Genomic_DNA"/>
</dbReference>
<feature type="compositionally biased region" description="Low complexity" evidence="6">
    <location>
        <begin position="783"/>
        <end position="801"/>
    </location>
</feature>
<accession>A0AAN8GC09</accession>
<evidence type="ECO:0000256" key="4">
    <source>
        <dbReference type="ARBA" id="ARBA00023128"/>
    </source>
</evidence>
<feature type="region of interest" description="Disordered" evidence="6">
    <location>
        <begin position="597"/>
        <end position="624"/>
    </location>
</feature>
<evidence type="ECO:0000259" key="8">
    <source>
        <dbReference type="SMART" id="SM01424"/>
    </source>
</evidence>
<organism evidence="9 10">
    <name type="scientific">Patella caerulea</name>
    <name type="common">Rayed Mediterranean limpet</name>
    <dbReference type="NCBI Taxonomy" id="87958"/>
    <lineage>
        <taxon>Eukaryota</taxon>
        <taxon>Metazoa</taxon>
        <taxon>Spiralia</taxon>
        <taxon>Lophotrochozoa</taxon>
        <taxon>Mollusca</taxon>
        <taxon>Gastropoda</taxon>
        <taxon>Patellogastropoda</taxon>
        <taxon>Patelloidea</taxon>
        <taxon>Patellidae</taxon>
        <taxon>Patella</taxon>
    </lineage>
</organism>
<dbReference type="GO" id="GO:0031410">
    <property type="term" value="C:cytoplasmic vesicle"/>
    <property type="evidence" value="ECO:0007669"/>
    <property type="project" value="TreeGrafter"/>
</dbReference>
<dbReference type="SMART" id="SM01423">
    <property type="entry name" value="Milton"/>
    <property type="match status" value="1"/>
</dbReference>
<proteinExistence type="inferred from homology"/>
<sequence length="843" mass="92790">MEKIRTESECSHNELISLYKICYSEDENICEIDMSGTKKVEITNLKRCVSFDNVALVHKFSLLPDANMTQLSKSSSSLAEGLFNSDTSLNPAAFGQFFNLLCADRVTQMTKTYNDIEAVTRLLEEKERDLELAARIGTTLLDKNRDLESRTENLEEQLTSANEKVSQLRHDVSMKDELLRVYCQDFENDGIEAPQASPQEGGFSLSVVKVEGLHKKVKSLEDENLSLRLETAQLKSDTCDMEEKEKKLVEDCLQQLSEVNQQVETFAEELSKKSDDNIRQKEEITTLLSQVVDLQKRVRSLTIENMELSKHLQASQESQRKLTKELGMMQDRYDELFELLEEANDELKVLRRKQRPSGAAPYISSTLFNVPSDSLASELEFSMKGEGELGALSPEERRAHNWKIFETAKAAKKACKKNQQLLKMSSGARDVTDGRGVSGPSSMCFSDAEVESVATSDGYGGDMDSQYSSGSDLGRPGIPGSNDLETALKHLAMRTANELNEKDFYEEQKKKEMQQKSGNSTPGNMSAGSSFSYLSFPGSQNTPYFKIPEKLQIVKPLEGSATLGKWQQLATPHIGGIFENRPGVQIKGERKLDIDEEPYTLSDFEEDDDLSDCPTNRRLDDSSSSVYTYTNSTVKHPYQLDVASNMQADTSLVDFARHISTGINTSVVMTPMQSSTPAKGSGAKTTSSGSTNYSMSLGLAAILNSRETAGLDKGVSFRSSPSSKMFNKLNLVKSNTEAVSKSSPEKVITSVSPDSEVSGGNIFNKLKSTGATLYEYMSGAKIESSSPTSPKSPSEVTPTEPNVKVLTKSETKTEESGVSGKLLQQGGTGVLGALTSFRRSGIL</sequence>
<evidence type="ECO:0000256" key="2">
    <source>
        <dbReference type="ARBA" id="ARBA00007007"/>
    </source>
</evidence>
<dbReference type="AlphaFoldDB" id="A0AAN8GC09"/>
<feature type="domain" description="HAP1 N-terminal" evidence="8">
    <location>
        <begin position="30"/>
        <end position="353"/>
    </location>
</feature>
<dbReference type="PANTHER" id="PTHR15751">
    <property type="entry name" value="TRAFFICKING KINESIN-BINDING PROTEIN"/>
    <property type="match status" value="1"/>
</dbReference>
<dbReference type="SMART" id="SM01424">
    <property type="entry name" value="HAP1_N"/>
    <property type="match status" value="1"/>
</dbReference>
<feature type="coiled-coil region" evidence="5">
    <location>
        <begin position="326"/>
        <end position="353"/>
    </location>
</feature>
<dbReference type="GO" id="GO:0048311">
    <property type="term" value="P:mitochondrion distribution"/>
    <property type="evidence" value="ECO:0007669"/>
    <property type="project" value="TreeGrafter"/>
</dbReference>
<evidence type="ECO:0000313" key="9">
    <source>
        <dbReference type="EMBL" id="KAK6166766.1"/>
    </source>
</evidence>
<feature type="region of interest" description="Disordered" evidence="6">
    <location>
        <begin position="671"/>
        <end position="690"/>
    </location>
</feature>
<comment type="subcellular location">
    <subcellularLocation>
        <location evidence="1">Mitochondrion</location>
    </subcellularLocation>
</comment>
<comment type="similarity">
    <text evidence="2">Belongs to the milton family.</text>
</comment>